<dbReference type="EMBL" id="JAUCMX010000004">
    <property type="protein sequence ID" value="KAK3548477.1"/>
    <property type="molecule type" value="Genomic_DNA"/>
</dbReference>
<organism evidence="2 3">
    <name type="scientific">Hemibagrus guttatus</name>
    <dbReference type="NCBI Taxonomy" id="175788"/>
    <lineage>
        <taxon>Eukaryota</taxon>
        <taxon>Metazoa</taxon>
        <taxon>Chordata</taxon>
        <taxon>Craniata</taxon>
        <taxon>Vertebrata</taxon>
        <taxon>Euteleostomi</taxon>
        <taxon>Actinopterygii</taxon>
        <taxon>Neopterygii</taxon>
        <taxon>Teleostei</taxon>
        <taxon>Ostariophysi</taxon>
        <taxon>Siluriformes</taxon>
        <taxon>Bagridae</taxon>
        <taxon>Hemibagrus</taxon>
    </lineage>
</organism>
<evidence type="ECO:0000313" key="3">
    <source>
        <dbReference type="Proteomes" id="UP001274896"/>
    </source>
</evidence>
<dbReference type="Pfam" id="PF24123">
    <property type="entry name" value="Myosin_VII_N"/>
    <property type="match status" value="1"/>
</dbReference>
<dbReference type="InterPro" id="IPR057130">
    <property type="entry name" value="Myosin_VII_N"/>
</dbReference>
<feature type="domain" description="Myosin VII N-terminal" evidence="1">
    <location>
        <begin position="5"/>
        <end position="45"/>
    </location>
</feature>
<proteinExistence type="predicted"/>
<reference evidence="2" key="1">
    <citation type="submission" date="2023-06" db="EMBL/GenBank/DDBJ databases">
        <title>Male Hemibagrus guttatus genome.</title>
        <authorList>
            <person name="Bian C."/>
        </authorList>
    </citation>
    <scope>NUCLEOTIDE SEQUENCE</scope>
    <source>
        <strain evidence="2">Male_cb2023</strain>
        <tissue evidence="2">Muscle</tissue>
    </source>
</reference>
<comment type="caution">
    <text evidence="2">The sequence shown here is derived from an EMBL/GenBank/DDBJ whole genome shotgun (WGS) entry which is preliminary data.</text>
</comment>
<accession>A0AAE0V8C4</accession>
<evidence type="ECO:0000313" key="2">
    <source>
        <dbReference type="EMBL" id="KAK3548477.1"/>
    </source>
</evidence>
<protein>
    <recommendedName>
        <fullName evidence="1">Myosin VII N-terminal domain-containing protein</fullName>
    </recommendedName>
</protein>
<dbReference type="AlphaFoldDB" id="A0AAE0V8C4"/>
<keyword evidence="3" id="KW-1185">Reference proteome</keyword>
<name>A0AAE0V8C4_9TELE</name>
<dbReference type="Proteomes" id="UP001274896">
    <property type="component" value="Unassembled WGS sequence"/>
</dbReference>
<gene>
    <name evidence="2" type="ORF">QTP70_013308</name>
</gene>
<sequence>MVILQQGDYVWLDLKTGREFEVPIGAVVKLCDSGQIQVLDDEGNVLDYCSEGCEFESQCNGCPPFGEVGSMCRESCKQSVYTIRKT</sequence>
<evidence type="ECO:0000259" key="1">
    <source>
        <dbReference type="Pfam" id="PF24123"/>
    </source>
</evidence>